<name>C3N613_SACI3</name>
<dbReference type="EMBL" id="CP001401">
    <property type="protein sequence ID" value="ACP55438.1"/>
    <property type="molecule type" value="Genomic_DNA"/>
</dbReference>
<keyword evidence="1" id="KW-1133">Transmembrane helix</keyword>
<evidence type="ECO:0000313" key="3">
    <source>
        <dbReference type="Proteomes" id="UP000002307"/>
    </source>
</evidence>
<proteinExistence type="predicted"/>
<dbReference type="KEGG" id="sim:M1627_1554"/>
<sequence length="86" mass="9563">MRSWLKRIAKKYHQEGFGLKTMVAGAAAGLMFAFAASPSTIASLFGGTWPNYVPQAPFQIFSGIAGLGLGYETFHLYREYKKLRKN</sequence>
<dbReference type="GeneID" id="84058856"/>
<gene>
    <name evidence="2" type="ordered locus">M1627_1554</name>
</gene>
<reference evidence="2 3" key="1">
    <citation type="journal article" date="2009" name="Proc. Natl. Acad. Sci. U.S.A.">
        <title>Biogeography of the Sulfolobus islandicus pan-genome.</title>
        <authorList>
            <person name="Reno M.L."/>
            <person name="Held N.L."/>
            <person name="Fields C.J."/>
            <person name="Burke P.V."/>
            <person name="Whitaker R.J."/>
        </authorList>
    </citation>
    <scope>NUCLEOTIDE SEQUENCE [LARGE SCALE GENOMIC DNA]</scope>
    <source>
        <strain evidence="2 3">M.16.27</strain>
    </source>
</reference>
<dbReference type="HOGENOM" id="CLU_2490601_0_0_2"/>
<keyword evidence="1" id="KW-0812">Transmembrane</keyword>
<accession>C3N613</accession>
<feature type="transmembrane region" description="Helical" evidence="1">
    <location>
        <begin position="58"/>
        <end position="77"/>
    </location>
</feature>
<keyword evidence="1" id="KW-0472">Membrane</keyword>
<evidence type="ECO:0000313" key="2">
    <source>
        <dbReference type="EMBL" id="ACP55438.1"/>
    </source>
</evidence>
<protein>
    <submittedName>
        <fullName evidence="2">Uncharacterized protein</fullName>
    </submittedName>
</protein>
<organism evidence="2 3">
    <name type="scientific">Saccharolobus islandicus (strain M.16.27)</name>
    <name type="common">Sulfolobus islandicus</name>
    <dbReference type="NCBI Taxonomy" id="427318"/>
    <lineage>
        <taxon>Archaea</taxon>
        <taxon>Thermoproteota</taxon>
        <taxon>Thermoprotei</taxon>
        <taxon>Sulfolobales</taxon>
        <taxon>Sulfolobaceae</taxon>
        <taxon>Saccharolobus</taxon>
    </lineage>
</organism>
<dbReference type="AlphaFoldDB" id="C3N613"/>
<evidence type="ECO:0000256" key="1">
    <source>
        <dbReference type="SAM" id="Phobius"/>
    </source>
</evidence>
<dbReference type="Proteomes" id="UP000002307">
    <property type="component" value="Chromosome"/>
</dbReference>
<dbReference type="RefSeq" id="WP_012718879.1">
    <property type="nucleotide sequence ID" value="NC_012632.1"/>
</dbReference>